<organism evidence="7 8">
    <name type="scientific">Lachancea mirantina</name>
    <dbReference type="NCBI Taxonomy" id="1230905"/>
    <lineage>
        <taxon>Eukaryota</taxon>
        <taxon>Fungi</taxon>
        <taxon>Dikarya</taxon>
        <taxon>Ascomycota</taxon>
        <taxon>Saccharomycotina</taxon>
        <taxon>Saccharomycetes</taxon>
        <taxon>Saccharomycetales</taxon>
        <taxon>Saccharomycetaceae</taxon>
        <taxon>Lachancea</taxon>
    </lineage>
</organism>
<dbReference type="GO" id="GO:0005796">
    <property type="term" value="C:Golgi lumen"/>
    <property type="evidence" value="ECO:0007669"/>
    <property type="project" value="TreeGrafter"/>
</dbReference>
<dbReference type="InterPro" id="IPR014025">
    <property type="entry name" value="Glutaredoxin_subgr"/>
</dbReference>
<dbReference type="FunFam" id="3.40.30.10:FF:000093">
    <property type="entry name" value="Glutaredoxin 2"/>
    <property type="match status" value="1"/>
</dbReference>
<dbReference type="NCBIfam" id="TIGR02180">
    <property type="entry name" value="GRX_euk"/>
    <property type="match status" value="1"/>
</dbReference>
<evidence type="ECO:0000256" key="3">
    <source>
        <dbReference type="ARBA" id="ARBA00023014"/>
    </source>
</evidence>
<dbReference type="InterPro" id="IPR011899">
    <property type="entry name" value="Glutaredoxin_euk/vir"/>
</dbReference>
<dbReference type="PANTHER" id="PTHR45694">
    <property type="entry name" value="GLUTAREDOXIN 2"/>
    <property type="match status" value="1"/>
</dbReference>
<dbReference type="AlphaFoldDB" id="A0A1G4J3M5"/>
<keyword evidence="2" id="KW-0479">Metal-binding</keyword>
<evidence type="ECO:0000256" key="1">
    <source>
        <dbReference type="ARBA" id="ARBA00009630"/>
    </source>
</evidence>
<evidence type="ECO:0000256" key="4">
    <source>
        <dbReference type="SAM" id="MobiDB-lite"/>
    </source>
</evidence>
<proteinExistence type="inferred from homology"/>
<feature type="compositionally biased region" description="Low complexity" evidence="4">
    <location>
        <begin position="87"/>
        <end position="98"/>
    </location>
</feature>
<keyword evidence="5" id="KW-0732">Signal</keyword>
<dbReference type="GO" id="GO:0000324">
    <property type="term" value="C:fungal-type vacuole"/>
    <property type="evidence" value="ECO:0007669"/>
    <property type="project" value="TreeGrafter"/>
</dbReference>
<accession>A0A1G4J3M5</accession>
<sequence length="222" mass="23897">MATKRNLRVATFTAILLFLVYLVLQNVATVTTISEQVEPGKHDGKPAGSLAGSLASVPNGQDPQVDSEIEAIRQETGALGTSGGAKGSSPSSGTSGGAMATKPFDVSVEYALILKNSPMIIFSKSMCPFSKRLKDLLAQEFEFTPEYRVVELDKHTHGRELQDYIASKTGRATVPNVIINGQSRGGFDDLDALHARDALLESLRAWSDKTMTITKKEKPSNN</sequence>
<dbReference type="SUPFAM" id="SSF52833">
    <property type="entry name" value="Thioredoxin-like"/>
    <property type="match status" value="1"/>
</dbReference>
<keyword evidence="2" id="KW-0408">Iron</keyword>
<feature type="signal peptide" evidence="5">
    <location>
        <begin position="1"/>
        <end position="25"/>
    </location>
</feature>
<dbReference type="GO" id="GO:0004362">
    <property type="term" value="F:glutathione-disulfide reductase (NADPH) activity"/>
    <property type="evidence" value="ECO:0007669"/>
    <property type="project" value="UniProtKB-ARBA"/>
</dbReference>
<feature type="domain" description="Glutaredoxin" evidence="6">
    <location>
        <begin position="120"/>
        <end position="182"/>
    </location>
</feature>
<dbReference type="Proteomes" id="UP000191024">
    <property type="component" value="Chromosome C"/>
</dbReference>
<evidence type="ECO:0000259" key="6">
    <source>
        <dbReference type="Pfam" id="PF00462"/>
    </source>
</evidence>
<dbReference type="STRING" id="1230905.A0A1G4J3M5"/>
<dbReference type="InterPro" id="IPR002109">
    <property type="entry name" value="Glutaredoxin"/>
</dbReference>
<dbReference type="PANTHER" id="PTHR45694:SF5">
    <property type="entry name" value="GLUTAREDOXIN 2"/>
    <property type="match status" value="1"/>
</dbReference>
<dbReference type="CDD" id="cd03419">
    <property type="entry name" value="GRX_GRXh_1_2_like"/>
    <property type="match status" value="1"/>
</dbReference>
<protein>
    <submittedName>
        <fullName evidence="7">LAMI_0C07096g1_1</fullName>
    </submittedName>
</protein>
<dbReference type="GO" id="GO:0005801">
    <property type="term" value="C:cis-Golgi network"/>
    <property type="evidence" value="ECO:0007669"/>
    <property type="project" value="UniProtKB-ARBA"/>
</dbReference>
<keyword evidence="3" id="KW-0411">Iron-sulfur</keyword>
<dbReference type="PROSITE" id="PS51354">
    <property type="entry name" value="GLUTAREDOXIN_2"/>
    <property type="match status" value="1"/>
</dbReference>
<evidence type="ECO:0000313" key="7">
    <source>
        <dbReference type="EMBL" id="SCU84330.1"/>
    </source>
</evidence>
<dbReference type="GO" id="GO:0051537">
    <property type="term" value="F:2 iron, 2 sulfur cluster binding"/>
    <property type="evidence" value="ECO:0007669"/>
    <property type="project" value="UniProtKB-KW"/>
</dbReference>
<evidence type="ECO:0000256" key="2">
    <source>
        <dbReference type="ARBA" id="ARBA00022714"/>
    </source>
</evidence>
<keyword evidence="2" id="KW-0001">2Fe-2S</keyword>
<reference evidence="8" key="1">
    <citation type="submission" date="2016-03" db="EMBL/GenBank/DDBJ databases">
        <authorList>
            <person name="Devillers H."/>
        </authorList>
    </citation>
    <scope>NUCLEOTIDE SEQUENCE [LARGE SCALE GENOMIC DNA]</scope>
</reference>
<dbReference type="Pfam" id="PF00462">
    <property type="entry name" value="Glutaredoxin"/>
    <property type="match status" value="1"/>
</dbReference>
<feature type="chain" id="PRO_5009235861" evidence="5">
    <location>
        <begin position="26"/>
        <end position="222"/>
    </location>
</feature>
<evidence type="ECO:0000256" key="5">
    <source>
        <dbReference type="SAM" id="SignalP"/>
    </source>
</evidence>
<dbReference type="EMBL" id="LT598466">
    <property type="protein sequence ID" value="SCU84330.1"/>
    <property type="molecule type" value="Genomic_DNA"/>
</dbReference>
<name>A0A1G4J3M5_9SACH</name>
<feature type="region of interest" description="Disordered" evidence="4">
    <location>
        <begin position="77"/>
        <end position="98"/>
    </location>
</feature>
<comment type="similarity">
    <text evidence="1">Belongs to the glutaredoxin family. Monothiol subfamily.</text>
</comment>
<dbReference type="OrthoDB" id="423313at2759"/>
<feature type="region of interest" description="Disordered" evidence="4">
    <location>
        <begin position="38"/>
        <end position="63"/>
    </location>
</feature>
<gene>
    <name evidence="7" type="ORF">LAMI_0C07096G</name>
</gene>
<evidence type="ECO:0000313" key="8">
    <source>
        <dbReference type="Proteomes" id="UP000191024"/>
    </source>
</evidence>
<dbReference type="Gene3D" id="3.40.30.10">
    <property type="entry name" value="Glutaredoxin"/>
    <property type="match status" value="1"/>
</dbReference>
<dbReference type="PRINTS" id="PR00160">
    <property type="entry name" value="GLUTAREDOXIN"/>
</dbReference>
<dbReference type="GO" id="GO:0034599">
    <property type="term" value="P:cellular response to oxidative stress"/>
    <property type="evidence" value="ECO:0007669"/>
    <property type="project" value="TreeGrafter"/>
</dbReference>
<dbReference type="InterPro" id="IPR036249">
    <property type="entry name" value="Thioredoxin-like_sf"/>
</dbReference>
<keyword evidence="8" id="KW-1185">Reference proteome</keyword>